<feature type="region of interest" description="Disordered" evidence="1">
    <location>
        <begin position="1"/>
        <end position="25"/>
    </location>
</feature>
<dbReference type="InterPro" id="IPR025436">
    <property type="entry name" value="DUF4179"/>
</dbReference>
<evidence type="ECO:0000313" key="6">
    <source>
        <dbReference type="Proteomes" id="UP000609346"/>
    </source>
</evidence>
<name>A0ABR8N736_9BACL</name>
<dbReference type="Gene3D" id="2.60.40.1630">
    <property type="entry name" value="bacillus anthracis domain"/>
    <property type="match status" value="1"/>
</dbReference>
<dbReference type="RefSeq" id="WP_191206974.1">
    <property type="nucleotide sequence ID" value="NZ_JACXZA010000011.1"/>
</dbReference>
<accession>A0ABR8N736</accession>
<protein>
    <submittedName>
        <fullName evidence="5">DUF4179 domain-containing protein</fullName>
    </submittedName>
</protein>
<dbReference type="Proteomes" id="UP000609346">
    <property type="component" value="Unassembled WGS sequence"/>
</dbReference>
<evidence type="ECO:0000313" key="5">
    <source>
        <dbReference type="EMBL" id="MBD3922664.1"/>
    </source>
</evidence>
<feature type="transmembrane region" description="Helical" evidence="2">
    <location>
        <begin position="70"/>
        <end position="88"/>
    </location>
</feature>
<keyword evidence="2" id="KW-1133">Transmembrane helix</keyword>
<proteinExistence type="predicted"/>
<feature type="compositionally biased region" description="Basic and acidic residues" evidence="1">
    <location>
        <begin position="1"/>
        <end position="22"/>
    </location>
</feature>
<feature type="domain" description="DUF5643" evidence="4">
    <location>
        <begin position="249"/>
        <end position="347"/>
    </location>
</feature>
<evidence type="ECO:0000259" key="3">
    <source>
        <dbReference type="Pfam" id="PF13786"/>
    </source>
</evidence>
<dbReference type="Pfam" id="PF18705">
    <property type="entry name" value="DUF5643"/>
    <property type="match status" value="1"/>
</dbReference>
<dbReference type="Pfam" id="PF13786">
    <property type="entry name" value="DUF4179"/>
    <property type="match status" value="1"/>
</dbReference>
<keyword evidence="2" id="KW-0472">Membrane</keyword>
<gene>
    <name evidence="5" type="ORF">H8B09_28395</name>
</gene>
<reference evidence="5 6" key="1">
    <citation type="submission" date="2020-09" db="EMBL/GenBank/DDBJ databases">
        <title>Paenibacillus sp. strain PR3 16S rRNA gene Genome sequencing and assembly.</title>
        <authorList>
            <person name="Kim J."/>
        </authorList>
    </citation>
    <scope>NUCLEOTIDE SEQUENCE [LARGE SCALE GENOMIC DNA]</scope>
    <source>
        <strain evidence="5 6">PR3</strain>
    </source>
</reference>
<evidence type="ECO:0000256" key="2">
    <source>
        <dbReference type="SAM" id="Phobius"/>
    </source>
</evidence>
<evidence type="ECO:0000256" key="1">
    <source>
        <dbReference type="SAM" id="MobiDB-lite"/>
    </source>
</evidence>
<comment type="caution">
    <text evidence="5">The sequence shown here is derived from an EMBL/GenBank/DDBJ whole genome shotgun (WGS) entry which is preliminary data.</text>
</comment>
<dbReference type="EMBL" id="JACXZA010000011">
    <property type="protein sequence ID" value="MBD3922664.1"/>
    <property type="molecule type" value="Genomic_DNA"/>
</dbReference>
<keyword evidence="6" id="KW-1185">Reference proteome</keyword>
<sequence>MRKQGRDDESLDKEYPNERQAEEIDPNWMFDRQAIQQEEVDIPDDALKEVIRSGLMRGKQRSRNVRRRRLLMRASTAVLSILLLLAVFTRVSPVFASVLKDIPFFNKFVQLIDYDSTLRSAANNEFMQAVQVSDTVNGRTFTVHFIMTDGHRLVLFYSLEGEGITKSSSLSSFKIQGAHGEAIPAGYTTWGAGDEDNSAAGEKFDKVDIRIQPGTTLPDRVVFQTECEQDKFQVEFDIDQSRFATMREQYTVDKVFQIGGQSYHVGNVTVTPLQVEVPIEDMPGNTKKTNGLIELALVDEQGNRWKWDSGSESTIYFYSSYYTRPKHLTLVADGAYQVDTGRKLVIDTDKLQTIETPDERLRLVDTKPSSDGQKLTLTIEIDGMDKIEGVKGYNLFNQSTPFTDAEGHAYYLDGGSGISSLQDTSLDHYKQEITYTIPNKPYKQPLTFELDQYPGYVLQQVKVPIR</sequence>
<organism evidence="5 6">
    <name type="scientific">Paenibacillus terricola</name>
    <dbReference type="NCBI Taxonomy" id="2763503"/>
    <lineage>
        <taxon>Bacteria</taxon>
        <taxon>Bacillati</taxon>
        <taxon>Bacillota</taxon>
        <taxon>Bacilli</taxon>
        <taxon>Bacillales</taxon>
        <taxon>Paenibacillaceae</taxon>
        <taxon>Paenibacillus</taxon>
    </lineage>
</organism>
<feature type="domain" description="DUF4179" evidence="3">
    <location>
        <begin position="67"/>
        <end position="160"/>
    </location>
</feature>
<dbReference type="InterPro" id="IPR040680">
    <property type="entry name" value="DUF5643"/>
</dbReference>
<keyword evidence="2" id="KW-0812">Transmembrane</keyword>
<evidence type="ECO:0000259" key="4">
    <source>
        <dbReference type="Pfam" id="PF18705"/>
    </source>
</evidence>